<dbReference type="GO" id="GO:0005886">
    <property type="term" value="C:plasma membrane"/>
    <property type="evidence" value="ECO:0007669"/>
    <property type="project" value="UniProtKB-SubCell"/>
</dbReference>
<evidence type="ECO:0000256" key="6">
    <source>
        <dbReference type="SAM" id="Phobius"/>
    </source>
</evidence>
<feature type="transmembrane region" description="Helical" evidence="6">
    <location>
        <begin position="43"/>
        <end position="69"/>
    </location>
</feature>
<dbReference type="Proteomes" id="UP000316030">
    <property type="component" value="Unassembled WGS sequence"/>
</dbReference>
<keyword evidence="5 6" id="KW-0472">Membrane</keyword>
<gene>
    <name evidence="8" type="ORF">SAMN06265173_14214</name>
</gene>
<reference evidence="8 9" key="1">
    <citation type="submission" date="2017-05" db="EMBL/GenBank/DDBJ databases">
        <authorList>
            <person name="Varghese N."/>
            <person name="Submissions S."/>
        </authorList>
    </citation>
    <scope>NUCLEOTIDE SEQUENCE [LARGE SCALE GENOMIC DNA]</scope>
    <source>
        <strain evidence="8 9">DSM 29506</strain>
    </source>
</reference>
<keyword evidence="2" id="KW-1003">Cell membrane</keyword>
<dbReference type="GO" id="GO:0022857">
    <property type="term" value="F:transmembrane transporter activity"/>
    <property type="evidence" value="ECO:0007669"/>
    <property type="project" value="InterPro"/>
</dbReference>
<dbReference type="RefSeq" id="WP_142494852.1">
    <property type="nucleotide sequence ID" value="NZ_FXTO01000042.1"/>
</dbReference>
<dbReference type="OrthoDB" id="517481at2"/>
<protein>
    <submittedName>
        <fullName evidence="8">EamA-like transporter family protein</fullName>
    </submittedName>
</protein>
<dbReference type="InterPro" id="IPR000390">
    <property type="entry name" value="Small_drug/metabolite_transptr"/>
</dbReference>
<evidence type="ECO:0000256" key="7">
    <source>
        <dbReference type="SAM" id="SignalP"/>
    </source>
</evidence>
<evidence type="ECO:0000256" key="1">
    <source>
        <dbReference type="ARBA" id="ARBA00004651"/>
    </source>
</evidence>
<dbReference type="AlphaFoldDB" id="A0A521FRX7"/>
<evidence type="ECO:0000256" key="4">
    <source>
        <dbReference type="ARBA" id="ARBA00022989"/>
    </source>
</evidence>
<keyword evidence="7" id="KW-0732">Signal</keyword>
<feature type="transmembrane region" description="Helical" evidence="6">
    <location>
        <begin position="76"/>
        <end position="96"/>
    </location>
</feature>
<keyword evidence="4 6" id="KW-1133">Transmembrane helix</keyword>
<keyword evidence="3 6" id="KW-0812">Transmembrane</keyword>
<dbReference type="EMBL" id="FXTO01000042">
    <property type="protein sequence ID" value="SMO98241.1"/>
    <property type="molecule type" value="Genomic_DNA"/>
</dbReference>
<evidence type="ECO:0000256" key="2">
    <source>
        <dbReference type="ARBA" id="ARBA00022475"/>
    </source>
</evidence>
<sequence length="122" mass="12534">MTFASFALVFISVAISAVAQTAFKLGVSRVAPDAGAGLLGKALAMLFSPWVLGGLALYGVGTVLWLFALKRLDLSLAYPFVAMSFVMVAMSGMLVLGEPVNAARVLGIGLIVAGLVVMAWAG</sequence>
<name>A0A521FRX7_9RHOB</name>
<dbReference type="SUPFAM" id="SSF103481">
    <property type="entry name" value="Multidrug resistance efflux transporter EmrE"/>
    <property type="match status" value="1"/>
</dbReference>
<feature type="signal peptide" evidence="7">
    <location>
        <begin position="1"/>
        <end position="19"/>
    </location>
</feature>
<accession>A0A521FRX7</accession>
<keyword evidence="9" id="KW-1185">Reference proteome</keyword>
<evidence type="ECO:0000313" key="8">
    <source>
        <dbReference type="EMBL" id="SMO98241.1"/>
    </source>
</evidence>
<comment type="subcellular location">
    <subcellularLocation>
        <location evidence="1">Cell membrane</location>
        <topology evidence="1">Multi-pass membrane protein</topology>
    </subcellularLocation>
</comment>
<dbReference type="PANTHER" id="PTHR30561:SF9">
    <property type="entry name" value="4-AMINO-4-DEOXY-L-ARABINOSE-PHOSPHOUNDECAPRENOL FLIPPASE SUBUNIT ARNF-RELATED"/>
    <property type="match status" value="1"/>
</dbReference>
<feature type="chain" id="PRO_5021977636" evidence="7">
    <location>
        <begin position="20"/>
        <end position="122"/>
    </location>
</feature>
<dbReference type="PANTHER" id="PTHR30561">
    <property type="entry name" value="SMR FAMILY PROTON-DEPENDENT DRUG EFFLUX TRANSPORTER SUGE"/>
    <property type="match status" value="1"/>
</dbReference>
<evidence type="ECO:0000256" key="3">
    <source>
        <dbReference type="ARBA" id="ARBA00022692"/>
    </source>
</evidence>
<evidence type="ECO:0000313" key="9">
    <source>
        <dbReference type="Proteomes" id="UP000316030"/>
    </source>
</evidence>
<feature type="transmembrane region" description="Helical" evidence="6">
    <location>
        <begin position="102"/>
        <end position="121"/>
    </location>
</feature>
<evidence type="ECO:0000256" key="5">
    <source>
        <dbReference type="ARBA" id="ARBA00023136"/>
    </source>
</evidence>
<proteinExistence type="predicted"/>
<organism evidence="8 9">
    <name type="scientific">Thalassovita litoralis</name>
    <dbReference type="NCBI Taxonomy" id="1010611"/>
    <lineage>
        <taxon>Bacteria</taxon>
        <taxon>Pseudomonadati</taxon>
        <taxon>Pseudomonadota</taxon>
        <taxon>Alphaproteobacteria</taxon>
        <taxon>Rhodobacterales</taxon>
        <taxon>Roseobacteraceae</taxon>
        <taxon>Thalassovita</taxon>
    </lineage>
</organism>
<dbReference type="Gene3D" id="1.10.3730.20">
    <property type="match status" value="1"/>
</dbReference>
<dbReference type="InterPro" id="IPR037185">
    <property type="entry name" value="EmrE-like"/>
</dbReference>